<keyword evidence="3" id="KW-1134">Transmembrane beta strand</keyword>
<dbReference type="Gene3D" id="2.170.130.10">
    <property type="entry name" value="TonB-dependent receptor, plug domain"/>
    <property type="match status" value="1"/>
</dbReference>
<name>A0A8S8XIM8_9PROT</name>
<dbReference type="InterPro" id="IPR057601">
    <property type="entry name" value="Oar-like_b-barrel"/>
</dbReference>
<dbReference type="Proteomes" id="UP000681075">
    <property type="component" value="Unassembled WGS sequence"/>
</dbReference>
<dbReference type="Pfam" id="PF25183">
    <property type="entry name" value="OMP_b-brl_4"/>
    <property type="match status" value="2"/>
</dbReference>
<accession>A0A8S8XIM8</accession>
<feature type="domain" description="TonB-dependent transporter Oar-like beta-barrel" evidence="9">
    <location>
        <begin position="367"/>
        <end position="1005"/>
    </location>
</feature>
<keyword evidence="5" id="KW-0472">Membrane</keyword>
<dbReference type="InterPro" id="IPR039426">
    <property type="entry name" value="TonB-dep_rcpt-like"/>
</dbReference>
<keyword evidence="6" id="KW-0998">Cell outer membrane</keyword>
<dbReference type="SUPFAM" id="SSF56935">
    <property type="entry name" value="Porins"/>
    <property type="match status" value="1"/>
</dbReference>
<evidence type="ECO:0000313" key="11">
    <source>
        <dbReference type="Proteomes" id="UP000681075"/>
    </source>
</evidence>
<evidence type="ECO:0000313" key="10">
    <source>
        <dbReference type="EMBL" id="GIL41862.1"/>
    </source>
</evidence>
<dbReference type="SUPFAM" id="SSF49464">
    <property type="entry name" value="Carboxypeptidase regulatory domain-like"/>
    <property type="match status" value="1"/>
</dbReference>
<dbReference type="InterPro" id="IPR012910">
    <property type="entry name" value="Plug_dom"/>
</dbReference>
<dbReference type="InterPro" id="IPR036942">
    <property type="entry name" value="Beta-barrel_TonB_sf"/>
</dbReference>
<keyword evidence="2" id="KW-0813">Transport</keyword>
<evidence type="ECO:0000256" key="3">
    <source>
        <dbReference type="ARBA" id="ARBA00022452"/>
    </source>
</evidence>
<organism evidence="10 11">
    <name type="scientific">Roseiterribacter gracilis</name>
    <dbReference type="NCBI Taxonomy" id="2812848"/>
    <lineage>
        <taxon>Bacteria</taxon>
        <taxon>Pseudomonadati</taxon>
        <taxon>Pseudomonadota</taxon>
        <taxon>Alphaproteobacteria</taxon>
        <taxon>Rhodospirillales</taxon>
        <taxon>Roseiterribacteraceae</taxon>
        <taxon>Roseiterribacter</taxon>
    </lineage>
</organism>
<proteinExistence type="predicted"/>
<evidence type="ECO:0000256" key="4">
    <source>
        <dbReference type="ARBA" id="ARBA00022692"/>
    </source>
</evidence>
<dbReference type="Gene3D" id="2.60.40.1120">
    <property type="entry name" value="Carboxypeptidase-like, regulatory domain"/>
    <property type="match status" value="1"/>
</dbReference>
<evidence type="ECO:0000256" key="7">
    <source>
        <dbReference type="SAM" id="SignalP"/>
    </source>
</evidence>
<sequence>MLETTSAVLRRHLFILKLGVAPLALGAAMFAMPAYAQETTGIIQGQVLTGAGAPAAGASVEVTHVPTGTRSVVTTNADGRFNAPNLRPGGPYTIRATGPGVTAAPVTDISADVGSPTVITIGTAPRAAGIEEVVVTARRGTKQVMGSSTAFTQSQIQEQPTVTRDIKDIIRRDPKVVIDPTNSGAIQIAGTNNRFNRLTIDGVSLQDDFGLNGGGYPTQRQPIPLDAVEQMQVMTAPFDVEYSGFQGGVINIQTKSGSNDYHGGAFYYYSSDSLSGKKSGSQDNLISPYTNKTYGGYVSGPIIKDKLFVFFSYEKFDSQTPVLFGPADGGFGNRITGVTSAEVAQVSSIAKSVYGYDTLGLGAGQLPEQDEKILGKVDWNITDQHRASFTFIRNEGNNFIDPDSSTSSNRLALQSNWYNRTQVLNAYALQIFSDWTSDFSTELKAARKEVDSLRPPLGALTVGEVRVRTPTGGQIYFGPDFSSQSNILNTTTDTLKAKAKYTWGPHTFTGGYEREQNDYFNLFIQGSLGVYTFNSISDFQARRLGQFQYNNAFDNVQDHAAAKFGYALNSFYVQDKYDVTPDLTLLFGLRYEVYENTDKPAFNQGFFNRVGFSNQQTLDGKDIWQPRFGFNYKLTQNTNIRGGAGLFSTLGPAVWISNSYSNDGVTQRSLNITAPTSTTAPRDPVLDNATLTVPDRAKTLLAGGDGPVNTIDPNFKTPSSWRFNLGADHRFDNGVGVMVDALFTQVNNGILYKDKHQRQIGTAPDGRPIYGFIDTRGATQNDLVLSNTDKGHGFVLSAGVEKTWDMGAYGELYAQGSYAYQHIKEIEPATSSVANSNFEQFTTYDPNNPALATSNYETRHRVTANLSWSKRFFGDSKTTFSLFYEAREGQPYSFTFTCSATANPFGDTACARGGRNRDLFYVPTGASDPRVNFGAAGSISASVLDAYIVRNGLDPYRGQIAPRNAFYSPWTHRLDGKITQEIPSFWDGHAVELSLDIFNLTNLINKNWGRIEQQGFFYAADTGITPSIGADGKYVYTGTPRDQTNTTSNRASVWQIQIGAKYRF</sequence>
<keyword evidence="7" id="KW-0732">Signal</keyword>
<comment type="caution">
    <text evidence="10">The sequence shown here is derived from an EMBL/GenBank/DDBJ whole genome shotgun (WGS) entry which is preliminary data.</text>
</comment>
<evidence type="ECO:0000256" key="6">
    <source>
        <dbReference type="ARBA" id="ARBA00023237"/>
    </source>
</evidence>
<evidence type="ECO:0000256" key="1">
    <source>
        <dbReference type="ARBA" id="ARBA00004571"/>
    </source>
</evidence>
<evidence type="ECO:0000259" key="9">
    <source>
        <dbReference type="Pfam" id="PF25183"/>
    </source>
</evidence>
<comment type="subcellular location">
    <subcellularLocation>
        <location evidence="1">Cell outer membrane</location>
        <topology evidence="1">Multi-pass membrane protein</topology>
    </subcellularLocation>
</comment>
<evidence type="ECO:0000256" key="2">
    <source>
        <dbReference type="ARBA" id="ARBA00022448"/>
    </source>
</evidence>
<keyword evidence="4" id="KW-0812">Transmembrane</keyword>
<dbReference type="Pfam" id="PF07715">
    <property type="entry name" value="Plug"/>
    <property type="match status" value="1"/>
</dbReference>
<dbReference type="InterPro" id="IPR037066">
    <property type="entry name" value="Plug_dom_sf"/>
</dbReference>
<dbReference type="RefSeq" id="WP_420245536.1">
    <property type="nucleotide sequence ID" value="NZ_BOPV01000001.1"/>
</dbReference>
<reference evidence="10" key="1">
    <citation type="submission" date="2021-02" db="EMBL/GenBank/DDBJ databases">
        <title>Genome sequence of Rhodospirillales sp. strain TMPK1 isolated from soil.</title>
        <authorList>
            <person name="Nakai R."/>
            <person name="Kusada H."/>
            <person name="Tamaki H."/>
        </authorList>
    </citation>
    <scope>NUCLEOTIDE SEQUENCE</scope>
    <source>
        <strain evidence="10">TMPK1</strain>
    </source>
</reference>
<dbReference type="Pfam" id="PF13620">
    <property type="entry name" value="CarboxypepD_reg"/>
    <property type="match status" value="1"/>
</dbReference>
<dbReference type="InterPro" id="IPR008969">
    <property type="entry name" value="CarboxyPept-like_regulatory"/>
</dbReference>
<dbReference type="PANTHER" id="PTHR30069">
    <property type="entry name" value="TONB-DEPENDENT OUTER MEMBRANE RECEPTOR"/>
    <property type="match status" value="1"/>
</dbReference>
<dbReference type="AlphaFoldDB" id="A0A8S8XIM8"/>
<dbReference type="GO" id="GO:0009279">
    <property type="term" value="C:cell outer membrane"/>
    <property type="evidence" value="ECO:0007669"/>
    <property type="project" value="UniProtKB-SubCell"/>
</dbReference>
<dbReference type="Gene3D" id="2.40.170.20">
    <property type="entry name" value="TonB-dependent receptor, beta-barrel domain"/>
    <property type="match status" value="1"/>
</dbReference>
<protein>
    <submittedName>
        <fullName evidence="10">Oar protein</fullName>
    </submittedName>
</protein>
<keyword evidence="11" id="KW-1185">Reference proteome</keyword>
<dbReference type="PANTHER" id="PTHR30069:SF46">
    <property type="entry name" value="OAR PROTEIN"/>
    <property type="match status" value="1"/>
</dbReference>
<dbReference type="EMBL" id="BOPV01000001">
    <property type="protein sequence ID" value="GIL41862.1"/>
    <property type="molecule type" value="Genomic_DNA"/>
</dbReference>
<feature type="chain" id="PRO_5035837371" evidence="7">
    <location>
        <begin position="37"/>
        <end position="1064"/>
    </location>
</feature>
<dbReference type="GO" id="GO:0044718">
    <property type="term" value="P:siderophore transmembrane transport"/>
    <property type="evidence" value="ECO:0007669"/>
    <property type="project" value="TreeGrafter"/>
</dbReference>
<evidence type="ECO:0000256" key="5">
    <source>
        <dbReference type="ARBA" id="ARBA00023136"/>
    </source>
</evidence>
<feature type="signal peptide" evidence="7">
    <location>
        <begin position="1"/>
        <end position="36"/>
    </location>
</feature>
<feature type="domain" description="TonB-dependent receptor plug" evidence="8">
    <location>
        <begin position="143"/>
        <end position="246"/>
    </location>
</feature>
<evidence type="ECO:0000259" key="8">
    <source>
        <dbReference type="Pfam" id="PF07715"/>
    </source>
</evidence>
<dbReference type="GO" id="GO:0015344">
    <property type="term" value="F:siderophore uptake transmembrane transporter activity"/>
    <property type="evidence" value="ECO:0007669"/>
    <property type="project" value="TreeGrafter"/>
</dbReference>
<feature type="domain" description="TonB-dependent transporter Oar-like beta-barrel" evidence="9">
    <location>
        <begin position="254"/>
        <end position="320"/>
    </location>
</feature>
<gene>
    <name evidence="10" type="primary">oar</name>
    <name evidence="10" type="ORF">TMPK1_40990</name>
</gene>